<dbReference type="GO" id="GO:0003700">
    <property type="term" value="F:DNA-binding transcription factor activity"/>
    <property type="evidence" value="ECO:0007669"/>
    <property type="project" value="InterPro"/>
</dbReference>
<dbReference type="InterPro" id="IPR011256">
    <property type="entry name" value="Reg_factor_effector_dom_sf"/>
</dbReference>
<organism evidence="5 6">
    <name type="scientific">Stenotrophomonas maltophilia</name>
    <name type="common">Pseudomonas maltophilia</name>
    <name type="synonym">Xanthomonas maltophilia</name>
    <dbReference type="NCBI Taxonomy" id="40324"/>
    <lineage>
        <taxon>Bacteria</taxon>
        <taxon>Pseudomonadati</taxon>
        <taxon>Pseudomonadota</taxon>
        <taxon>Gammaproteobacteria</taxon>
        <taxon>Lysobacterales</taxon>
        <taxon>Lysobacteraceae</taxon>
        <taxon>Stenotrophomonas</taxon>
        <taxon>Stenotrophomonas maltophilia group</taxon>
    </lineage>
</organism>
<dbReference type="InterPro" id="IPR018062">
    <property type="entry name" value="HTH_AraC-typ_CS"/>
</dbReference>
<dbReference type="PANTHER" id="PTHR47504">
    <property type="entry name" value="RIGHT ORIGIN-BINDING PROTEIN"/>
    <property type="match status" value="1"/>
</dbReference>
<dbReference type="SMART" id="SM00342">
    <property type="entry name" value="HTH_ARAC"/>
    <property type="match status" value="1"/>
</dbReference>
<dbReference type="GO" id="GO:0043565">
    <property type="term" value="F:sequence-specific DNA binding"/>
    <property type="evidence" value="ECO:0007669"/>
    <property type="project" value="InterPro"/>
</dbReference>
<accession>A0A4S2CZD4</accession>
<keyword evidence="2" id="KW-0238">DNA-binding</keyword>
<dbReference type="EMBL" id="SRYW01000006">
    <property type="protein sequence ID" value="TGY34478.1"/>
    <property type="molecule type" value="Genomic_DNA"/>
</dbReference>
<dbReference type="InterPro" id="IPR009057">
    <property type="entry name" value="Homeodomain-like_sf"/>
</dbReference>
<evidence type="ECO:0000256" key="3">
    <source>
        <dbReference type="ARBA" id="ARBA00023163"/>
    </source>
</evidence>
<comment type="caution">
    <text evidence="5">The sequence shown here is derived from an EMBL/GenBank/DDBJ whole genome shotgun (WGS) entry which is preliminary data.</text>
</comment>
<dbReference type="Pfam" id="PF06445">
    <property type="entry name" value="GyrI-like"/>
    <property type="match status" value="1"/>
</dbReference>
<dbReference type="InterPro" id="IPR029442">
    <property type="entry name" value="GyrI-like"/>
</dbReference>
<evidence type="ECO:0000313" key="5">
    <source>
        <dbReference type="EMBL" id="TGY34478.1"/>
    </source>
</evidence>
<dbReference type="PANTHER" id="PTHR47504:SF5">
    <property type="entry name" value="RIGHT ORIGIN-BINDING PROTEIN"/>
    <property type="match status" value="1"/>
</dbReference>
<dbReference type="Proteomes" id="UP000306631">
    <property type="component" value="Unassembled WGS sequence"/>
</dbReference>
<sequence length="280" mass="30094">MGATARALWYIESHYATPLALADIAHAVGLSPFHLSRLFQAGTGTSIVRYLRGRRLSEAARQLAQGAGDILAVALAAGYASHGSFTRAFAEQFGQTPERVRACGLDGIALVDAIKLDDTALPCAVPPRVMRAGPLRVAGINARYSTATVAGIPAQWQRLALAHPVPSAVSFGICHNGDADGHFDYLAGIPCQPGHPTPQGWHTLDIAPRDYLVAWHAGHISTIRATWRWLLDVHLPASGLQLADAPDLERYDARFNDRTGHGGVEIWLPLDTLKERPPCA</sequence>
<evidence type="ECO:0000259" key="4">
    <source>
        <dbReference type="PROSITE" id="PS01124"/>
    </source>
</evidence>
<dbReference type="Gene3D" id="1.10.10.60">
    <property type="entry name" value="Homeodomain-like"/>
    <property type="match status" value="2"/>
</dbReference>
<dbReference type="InterPro" id="IPR018060">
    <property type="entry name" value="HTH_AraC"/>
</dbReference>
<dbReference type="SUPFAM" id="SSF55136">
    <property type="entry name" value="Probable bacterial effector-binding domain"/>
    <property type="match status" value="1"/>
</dbReference>
<dbReference type="Pfam" id="PF12833">
    <property type="entry name" value="HTH_18"/>
    <property type="match status" value="1"/>
</dbReference>
<dbReference type="PROSITE" id="PS00041">
    <property type="entry name" value="HTH_ARAC_FAMILY_1"/>
    <property type="match status" value="1"/>
</dbReference>
<keyword evidence="3" id="KW-0804">Transcription</keyword>
<dbReference type="PROSITE" id="PS01124">
    <property type="entry name" value="HTH_ARAC_FAMILY_2"/>
    <property type="match status" value="1"/>
</dbReference>
<dbReference type="Gene3D" id="3.20.80.10">
    <property type="entry name" value="Regulatory factor, effector binding domain"/>
    <property type="match status" value="1"/>
</dbReference>
<reference evidence="5 6" key="1">
    <citation type="submission" date="2019-04" db="EMBL/GenBank/DDBJ databases">
        <title>Microbes associate with the intestines of laboratory mice.</title>
        <authorList>
            <person name="Navarre W."/>
            <person name="Wong E."/>
            <person name="Huang K."/>
            <person name="Tropini C."/>
            <person name="Ng K."/>
            <person name="Yu B."/>
        </authorList>
    </citation>
    <scope>NUCLEOTIDE SEQUENCE [LARGE SCALE GENOMIC DNA]</scope>
    <source>
        <strain evidence="5 6">NM62_B4-13</strain>
    </source>
</reference>
<dbReference type="InterPro" id="IPR010499">
    <property type="entry name" value="AraC_E-bd"/>
</dbReference>
<evidence type="ECO:0000256" key="1">
    <source>
        <dbReference type="ARBA" id="ARBA00023015"/>
    </source>
</evidence>
<evidence type="ECO:0000313" key="6">
    <source>
        <dbReference type="Proteomes" id="UP000306631"/>
    </source>
</evidence>
<evidence type="ECO:0000256" key="2">
    <source>
        <dbReference type="ARBA" id="ARBA00023125"/>
    </source>
</evidence>
<gene>
    <name evidence="5" type="ORF">E5352_08510</name>
</gene>
<dbReference type="SMART" id="SM00871">
    <property type="entry name" value="AraC_E_bind"/>
    <property type="match status" value="1"/>
</dbReference>
<feature type="domain" description="HTH araC/xylS-type" evidence="4">
    <location>
        <begin position="5"/>
        <end position="103"/>
    </location>
</feature>
<protein>
    <submittedName>
        <fullName evidence="5">AraC family transcriptional regulator</fullName>
    </submittedName>
</protein>
<name>A0A4S2CZD4_STEMA</name>
<dbReference type="OrthoDB" id="282744at2"/>
<dbReference type="RefSeq" id="WP_136004526.1">
    <property type="nucleotide sequence ID" value="NZ_SRYW01000006.1"/>
</dbReference>
<dbReference type="InterPro" id="IPR050959">
    <property type="entry name" value="MarA-like"/>
</dbReference>
<proteinExistence type="predicted"/>
<keyword evidence="1" id="KW-0805">Transcription regulation</keyword>
<dbReference type="AlphaFoldDB" id="A0A4S2CZD4"/>
<dbReference type="SUPFAM" id="SSF46689">
    <property type="entry name" value="Homeodomain-like"/>
    <property type="match status" value="2"/>
</dbReference>